<proteinExistence type="inferred from homology"/>
<dbReference type="PANTHER" id="PTHR19836:SF19">
    <property type="entry name" value="SMALL RIBOSOMAL SUBUNIT PROTEIN US14M"/>
    <property type="match status" value="1"/>
</dbReference>
<dbReference type="Pfam" id="PF00253">
    <property type="entry name" value="Ribosomal_S14"/>
    <property type="match status" value="1"/>
</dbReference>
<dbReference type="InterPro" id="IPR001209">
    <property type="entry name" value="Ribosomal_uS14"/>
</dbReference>
<keyword evidence="2 4" id="KW-0689">Ribosomal protein</keyword>
<evidence type="ECO:0000313" key="4">
    <source>
        <dbReference type="EMBL" id="QCU82623.1"/>
    </source>
</evidence>
<organism evidence="4">
    <name type="scientific">Pseudourostyla cristata</name>
    <dbReference type="NCBI Taxonomy" id="293816"/>
    <lineage>
        <taxon>Eukaryota</taxon>
        <taxon>Sar</taxon>
        <taxon>Alveolata</taxon>
        <taxon>Ciliophora</taxon>
        <taxon>Intramacronucleata</taxon>
        <taxon>Spirotrichea</taxon>
        <taxon>Stichotrichia</taxon>
        <taxon>Urostylida</taxon>
        <taxon>Pseudourostylidae</taxon>
        <taxon>Pseudourostyla</taxon>
    </lineage>
</organism>
<evidence type="ECO:0000256" key="1">
    <source>
        <dbReference type="ARBA" id="ARBA00009083"/>
    </source>
</evidence>
<dbReference type="GO" id="GO:0003735">
    <property type="term" value="F:structural constituent of ribosome"/>
    <property type="evidence" value="ECO:0007669"/>
    <property type="project" value="InterPro"/>
</dbReference>
<dbReference type="GO" id="GO:0005737">
    <property type="term" value="C:cytoplasm"/>
    <property type="evidence" value="ECO:0007669"/>
    <property type="project" value="UniProtKB-ARBA"/>
</dbReference>
<dbReference type="GO" id="GO:0006412">
    <property type="term" value="P:translation"/>
    <property type="evidence" value="ECO:0007669"/>
    <property type="project" value="InterPro"/>
</dbReference>
<sequence>MRSEQWILIDNLKRKLFIKYELKQFLLKSILKSNYTTNLQKYYITYRKTKLKRWAAISQQTNRCFRTGRPWYVNKLTRYSRFKFRTESYTGNLPGFSRASW</sequence>
<name>A0A4V1HFN3_9SPIT</name>
<gene>
    <name evidence="4" type="primary">rps14</name>
</gene>
<keyword evidence="4" id="KW-0496">Mitochondrion</keyword>
<dbReference type="PANTHER" id="PTHR19836">
    <property type="entry name" value="30S RIBOSOMAL PROTEIN S14"/>
    <property type="match status" value="1"/>
</dbReference>
<evidence type="ECO:0000256" key="2">
    <source>
        <dbReference type="ARBA" id="ARBA00022980"/>
    </source>
</evidence>
<protein>
    <submittedName>
        <fullName evidence="4">Ribosomal protein S14</fullName>
    </submittedName>
</protein>
<dbReference type="GO" id="GO:0015935">
    <property type="term" value="C:small ribosomal subunit"/>
    <property type="evidence" value="ECO:0007669"/>
    <property type="project" value="TreeGrafter"/>
</dbReference>
<dbReference type="SUPFAM" id="SSF57716">
    <property type="entry name" value="Glucocorticoid receptor-like (DNA-binding domain)"/>
    <property type="match status" value="1"/>
</dbReference>
<dbReference type="Gene3D" id="1.10.287.1480">
    <property type="match status" value="1"/>
</dbReference>
<comment type="similarity">
    <text evidence="1">Belongs to the universal ribosomal protein uS14 family.</text>
</comment>
<accession>A0A4V1HFN3</accession>
<geneLocation type="mitochondrion" evidence="4"/>
<evidence type="ECO:0000256" key="3">
    <source>
        <dbReference type="ARBA" id="ARBA00023274"/>
    </source>
</evidence>
<reference evidence="4" key="1">
    <citation type="journal article" date="2019" name="Mitochondrial DNA Part B Resour">
        <title>The mitochondrial genome of the ciliate Pseudourostyla cristata (Ciliophora, Urostylida).</title>
        <authorList>
            <person name="Park K.-M."/>
            <person name="Min G.-S."/>
            <person name="Kim S."/>
        </authorList>
    </citation>
    <scope>NUCLEOTIDE SEQUENCE</scope>
</reference>
<dbReference type="AlphaFoldDB" id="A0A4V1HFN3"/>
<dbReference type="EMBL" id="MH888186">
    <property type="protein sequence ID" value="QCU82623.1"/>
    <property type="molecule type" value="Genomic_DNA"/>
</dbReference>
<keyword evidence="3" id="KW-0687">Ribonucleoprotein</keyword>